<dbReference type="AlphaFoldDB" id="A0A4Y2SVE5"/>
<keyword evidence="1" id="KW-0812">Transmembrane</keyword>
<sequence>MSRNSLSPGQKFCIYAVFEKSQQCGTLHPEQFAEIAFFQLPSSGADKFVTNVPEHYCENWNFSCDVKNYKNDIIVTLTLWSQFSWCFSSYYIYLYKFNSPTCEPDYGSPTSGEFNFVAGPNKTEIVFKNVTIGYYCILVVPFLNGTEKLDWTRGSSGIVVTETAVSSNTELNKKDENSEFGTKLTVAISLLLFLIAFALWYCSKHIRRCNQQNQPSQVFYDEEEGRENIPVSTLPVDKVFLFHSHDDNSIKNDVSQLKNFLKDGANFNVLTLSDVLPEILEQPSGKVSNILECGCSGKEPSCASNKKIIIVISEKVLCNIDDDYFIW</sequence>
<keyword evidence="3" id="KW-1185">Reference proteome</keyword>
<evidence type="ECO:0000313" key="2">
    <source>
        <dbReference type="EMBL" id="GBN91951.1"/>
    </source>
</evidence>
<accession>A0A4Y2SVE5</accession>
<feature type="non-terminal residue" evidence="2">
    <location>
        <position position="327"/>
    </location>
</feature>
<gene>
    <name evidence="2" type="ORF">AVEN_147920_1</name>
</gene>
<proteinExistence type="predicted"/>
<reference evidence="2 3" key="1">
    <citation type="journal article" date="2019" name="Sci. Rep.">
        <title>Orb-weaving spider Araneus ventricosus genome elucidates the spidroin gene catalogue.</title>
        <authorList>
            <person name="Kono N."/>
            <person name="Nakamura H."/>
            <person name="Ohtoshi R."/>
            <person name="Moran D.A.P."/>
            <person name="Shinohara A."/>
            <person name="Yoshida Y."/>
            <person name="Fujiwara M."/>
            <person name="Mori M."/>
            <person name="Tomita M."/>
            <person name="Arakawa K."/>
        </authorList>
    </citation>
    <scope>NUCLEOTIDE SEQUENCE [LARGE SCALE GENOMIC DNA]</scope>
</reference>
<keyword evidence="1" id="KW-1133">Transmembrane helix</keyword>
<evidence type="ECO:0000313" key="3">
    <source>
        <dbReference type="Proteomes" id="UP000499080"/>
    </source>
</evidence>
<organism evidence="2 3">
    <name type="scientific">Araneus ventricosus</name>
    <name type="common">Orbweaver spider</name>
    <name type="synonym">Epeira ventricosa</name>
    <dbReference type="NCBI Taxonomy" id="182803"/>
    <lineage>
        <taxon>Eukaryota</taxon>
        <taxon>Metazoa</taxon>
        <taxon>Ecdysozoa</taxon>
        <taxon>Arthropoda</taxon>
        <taxon>Chelicerata</taxon>
        <taxon>Arachnida</taxon>
        <taxon>Araneae</taxon>
        <taxon>Araneomorphae</taxon>
        <taxon>Entelegynae</taxon>
        <taxon>Araneoidea</taxon>
        <taxon>Araneidae</taxon>
        <taxon>Araneus</taxon>
    </lineage>
</organism>
<evidence type="ECO:0000256" key="1">
    <source>
        <dbReference type="SAM" id="Phobius"/>
    </source>
</evidence>
<protein>
    <submittedName>
        <fullName evidence="2">Uncharacterized protein</fullName>
    </submittedName>
</protein>
<feature type="transmembrane region" description="Helical" evidence="1">
    <location>
        <begin position="180"/>
        <end position="201"/>
    </location>
</feature>
<dbReference type="EMBL" id="BGPR01024140">
    <property type="protein sequence ID" value="GBN91951.1"/>
    <property type="molecule type" value="Genomic_DNA"/>
</dbReference>
<dbReference type="Proteomes" id="UP000499080">
    <property type="component" value="Unassembled WGS sequence"/>
</dbReference>
<name>A0A4Y2SVE5_ARAVE</name>
<comment type="caution">
    <text evidence="2">The sequence shown here is derived from an EMBL/GenBank/DDBJ whole genome shotgun (WGS) entry which is preliminary data.</text>
</comment>
<keyword evidence="1" id="KW-0472">Membrane</keyword>